<evidence type="ECO:0000313" key="12">
    <source>
        <dbReference type="EMBL" id="AOX17631.1"/>
    </source>
</evidence>
<evidence type="ECO:0000256" key="3">
    <source>
        <dbReference type="ARBA" id="ARBA00005712"/>
    </source>
</evidence>
<dbReference type="InterPro" id="IPR001469">
    <property type="entry name" value="ATP_synth_F1_dsu/esu"/>
</dbReference>
<comment type="subcellular location">
    <subcellularLocation>
        <location evidence="10">Cell membrane</location>
        <topology evidence="10">Peripheral membrane protein</topology>
    </subcellularLocation>
    <subcellularLocation>
        <location evidence="2">Endomembrane system</location>
        <topology evidence="2">Peripheral membrane protein</topology>
    </subcellularLocation>
</comment>
<dbReference type="OrthoDB" id="9799969at2"/>
<dbReference type="AlphaFoldDB" id="A0A1D8UVG1"/>
<gene>
    <name evidence="10" type="primary">atpC</name>
    <name evidence="12" type="ORF">A0U89_11265</name>
</gene>
<keyword evidence="8 10" id="KW-0139">CF(1)</keyword>
<comment type="function">
    <text evidence="1 10">Produces ATP from ADP in the presence of a proton gradient across the membrane.</text>
</comment>
<dbReference type="GO" id="GO:0005524">
    <property type="term" value="F:ATP binding"/>
    <property type="evidence" value="ECO:0007669"/>
    <property type="project" value="UniProtKB-UniRule"/>
</dbReference>
<evidence type="ECO:0000256" key="6">
    <source>
        <dbReference type="ARBA" id="ARBA00023065"/>
    </source>
</evidence>
<evidence type="ECO:0000256" key="4">
    <source>
        <dbReference type="ARBA" id="ARBA00022448"/>
    </source>
</evidence>
<dbReference type="eggNOG" id="COG0355">
    <property type="taxonomic scope" value="Bacteria"/>
</dbReference>
<evidence type="ECO:0000256" key="7">
    <source>
        <dbReference type="ARBA" id="ARBA00023136"/>
    </source>
</evidence>
<sequence length="139" mass="15303">MPIQVEIISPEKVLFRREVEMAVMPGAEGDIAAMPDHAPMMLLLRGGVVSLYEGDRIVEQFFVGGGFADMTPERCTILADEALPVAEIKVDDARSRLQELEIQFANVTADDIAGQDKMSRRIQIARAEIEAAEVSHPTH</sequence>
<evidence type="ECO:0000256" key="1">
    <source>
        <dbReference type="ARBA" id="ARBA00003543"/>
    </source>
</evidence>
<evidence type="ECO:0000313" key="13">
    <source>
        <dbReference type="Proteomes" id="UP000179145"/>
    </source>
</evidence>
<dbReference type="GO" id="GO:0005886">
    <property type="term" value="C:plasma membrane"/>
    <property type="evidence" value="ECO:0007669"/>
    <property type="project" value="UniProtKB-SubCell"/>
</dbReference>
<dbReference type="KEGG" id="kba:A0U89_11265"/>
<dbReference type="CDD" id="cd12152">
    <property type="entry name" value="F1-ATPase_delta"/>
    <property type="match status" value="1"/>
</dbReference>
<dbReference type="GO" id="GO:0046933">
    <property type="term" value="F:proton-transporting ATP synthase activity, rotational mechanism"/>
    <property type="evidence" value="ECO:0007669"/>
    <property type="project" value="UniProtKB-UniRule"/>
</dbReference>
<name>A0A1D8UVG1_9PROT</name>
<reference evidence="12 13" key="1">
    <citation type="journal article" date="2016" name="Microb. Cell Fact.">
        <title>Dissection of exopolysaccharide biosynthesis in Kozakia baliensis.</title>
        <authorList>
            <person name="Brandt J.U."/>
            <person name="Jakob F."/>
            <person name="Behr J."/>
            <person name="Geissler A.J."/>
            <person name="Vogel R.F."/>
        </authorList>
    </citation>
    <scope>NUCLEOTIDE SEQUENCE [LARGE SCALE GENOMIC DNA]</scope>
    <source>
        <strain evidence="12 13">DSM 14400</strain>
    </source>
</reference>
<dbReference type="EMBL" id="CP014674">
    <property type="protein sequence ID" value="AOX17631.1"/>
    <property type="molecule type" value="Genomic_DNA"/>
</dbReference>
<keyword evidence="6 10" id="KW-0406">Ion transport</keyword>
<dbReference type="InterPro" id="IPR036771">
    <property type="entry name" value="ATPsynth_dsu/esu_N"/>
</dbReference>
<dbReference type="GO" id="GO:0012505">
    <property type="term" value="C:endomembrane system"/>
    <property type="evidence" value="ECO:0007669"/>
    <property type="project" value="UniProtKB-SubCell"/>
</dbReference>
<evidence type="ECO:0000256" key="11">
    <source>
        <dbReference type="RuleBase" id="RU003656"/>
    </source>
</evidence>
<keyword evidence="10" id="KW-1003">Cell membrane</keyword>
<evidence type="ECO:0000256" key="5">
    <source>
        <dbReference type="ARBA" id="ARBA00022781"/>
    </source>
</evidence>
<dbReference type="Gene3D" id="2.60.15.10">
    <property type="entry name" value="F0F1 ATP synthase delta/epsilon subunit, N-terminal"/>
    <property type="match status" value="1"/>
</dbReference>
<keyword evidence="7 10" id="KW-0472">Membrane</keyword>
<dbReference type="SUPFAM" id="SSF51344">
    <property type="entry name" value="Epsilon subunit of F1F0-ATP synthase N-terminal domain"/>
    <property type="match status" value="1"/>
</dbReference>
<dbReference type="HAMAP" id="MF_00530">
    <property type="entry name" value="ATP_synth_epsil_bac"/>
    <property type="match status" value="1"/>
</dbReference>
<protein>
    <recommendedName>
        <fullName evidence="10">ATP synthase epsilon chain</fullName>
    </recommendedName>
    <alternativeName>
        <fullName evidence="10">ATP synthase F1 sector epsilon subunit</fullName>
    </alternativeName>
    <alternativeName>
        <fullName evidence="10">F-ATPase epsilon subunit</fullName>
    </alternativeName>
</protein>
<proteinExistence type="inferred from homology"/>
<accession>A0A1D8UVG1</accession>
<dbReference type="STRING" id="153496.A0U89_11265"/>
<keyword evidence="4 10" id="KW-0813">Transport</keyword>
<evidence type="ECO:0000256" key="8">
    <source>
        <dbReference type="ARBA" id="ARBA00023196"/>
    </source>
</evidence>
<dbReference type="RefSeq" id="WP_070403197.1">
    <property type="nucleotide sequence ID" value="NZ_BJVW01000001.1"/>
</dbReference>
<dbReference type="Proteomes" id="UP000179145">
    <property type="component" value="Chromosome"/>
</dbReference>
<dbReference type="Pfam" id="PF02823">
    <property type="entry name" value="ATP-synt_DE_N"/>
    <property type="match status" value="1"/>
</dbReference>
<dbReference type="PANTHER" id="PTHR13822:SF10">
    <property type="entry name" value="ATP SYNTHASE EPSILON CHAIN, CHLOROPLASTIC"/>
    <property type="match status" value="1"/>
</dbReference>
<keyword evidence="5 10" id="KW-0375">Hydrogen ion transport</keyword>
<dbReference type="NCBIfam" id="TIGR01216">
    <property type="entry name" value="ATP_synt_epsi"/>
    <property type="match status" value="1"/>
</dbReference>
<evidence type="ECO:0000256" key="10">
    <source>
        <dbReference type="HAMAP-Rule" id="MF_00530"/>
    </source>
</evidence>
<evidence type="ECO:0000256" key="9">
    <source>
        <dbReference type="ARBA" id="ARBA00023310"/>
    </source>
</evidence>
<dbReference type="PANTHER" id="PTHR13822">
    <property type="entry name" value="ATP SYNTHASE DELTA/EPSILON CHAIN"/>
    <property type="match status" value="1"/>
</dbReference>
<keyword evidence="13" id="KW-1185">Reference proteome</keyword>
<organism evidence="12 13">
    <name type="scientific">Kozakia baliensis</name>
    <dbReference type="NCBI Taxonomy" id="153496"/>
    <lineage>
        <taxon>Bacteria</taxon>
        <taxon>Pseudomonadati</taxon>
        <taxon>Pseudomonadota</taxon>
        <taxon>Alphaproteobacteria</taxon>
        <taxon>Acetobacterales</taxon>
        <taxon>Acetobacteraceae</taxon>
        <taxon>Kozakia</taxon>
    </lineage>
</organism>
<dbReference type="GO" id="GO:0045259">
    <property type="term" value="C:proton-transporting ATP synthase complex"/>
    <property type="evidence" value="ECO:0007669"/>
    <property type="project" value="UniProtKB-KW"/>
</dbReference>
<dbReference type="InterPro" id="IPR020546">
    <property type="entry name" value="ATP_synth_F1_dsu/esu_N"/>
</dbReference>
<comment type="similarity">
    <text evidence="3 10 11">Belongs to the ATPase epsilon chain family.</text>
</comment>
<evidence type="ECO:0000256" key="2">
    <source>
        <dbReference type="ARBA" id="ARBA00004184"/>
    </source>
</evidence>
<keyword evidence="9 10" id="KW-0066">ATP synthesis</keyword>
<comment type="subunit">
    <text evidence="10 11">F-type ATPases have 2 components, CF(1) - the catalytic core - and CF(0) - the membrane proton channel. CF(1) has five subunits: alpha(3), beta(3), gamma(1), delta(1), epsilon(1). CF(0) has three main subunits: a, b and c.</text>
</comment>